<evidence type="ECO:0000256" key="1">
    <source>
        <dbReference type="SAM" id="MobiDB-lite"/>
    </source>
</evidence>
<feature type="compositionally biased region" description="Polar residues" evidence="1">
    <location>
        <begin position="127"/>
        <end position="139"/>
    </location>
</feature>
<dbReference type="EMBL" id="OX465081">
    <property type="protein sequence ID" value="CAI9287456.1"/>
    <property type="molecule type" value="Genomic_DNA"/>
</dbReference>
<protein>
    <submittedName>
        <fullName evidence="2">Uncharacterized protein</fullName>
    </submittedName>
</protein>
<feature type="region of interest" description="Disordered" evidence="1">
    <location>
        <begin position="120"/>
        <end position="155"/>
    </location>
</feature>
<reference evidence="2" key="1">
    <citation type="submission" date="2023-04" db="EMBL/GenBank/DDBJ databases">
        <authorList>
            <person name="Vijverberg K."/>
            <person name="Xiong W."/>
            <person name="Schranz E."/>
        </authorList>
    </citation>
    <scope>NUCLEOTIDE SEQUENCE</scope>
</reference>
<dbReference type="AlphaFoldDB" id="A0AA36E8V1"/>
<gene>
    <name evidence="2" type="ORF">LSALG_LOCUS26814</name>
</gene>
<sequence>MTLWEPDVANEGSFVEDESSSRGCFEGGIGDFFENYSVNNEEDNAYQCEKETKVDSENDNFILGRKQQVNVNHVNNDVDVDKNYLGCEKGVDFKVDQNIHVEQETQVHQELSGEDAKYISQEHDQTESNSLINDSNLSKPSGFGGKRFQESRGAF</sequence>
<dbReference type="Proteomes" id="UP001177003">
    <property type="component" value="Chromosome 5"/>
</dbReference>
<name>A0AA36E8V1_LACSI</name>
<feature type="region of interest" description="Disordered" evidence="1">
    <location>
        <begin position="1"/>
        <end position="20"/>
    </location>
</feature>
<evidence type="ECO:0000313" key="2">
    <source>
        <dbReference type="EMBL" id="CAI9287456.1"/>
    </source>
</evidence>
<accession>A0AA36E8V1</accession>
<organism evidence="2 3">
    <name type="scientific">Lactuca saligna</name>
    <name type="common">Willowleaf lettuce</name>
    <dbReference type="NCBI Taxonomy" id="75948"/>
    <lineage>
        <taxon>Eukaryota</taxon>
        <taxon>Viridiplantae</taxon>
        <taxon>Streptophyta</taxon>
        <taxon>Embryophyta</taxon>
        <taxon>Tracheophyta</taxon>
        <taxon>Spermatophyta</taxon>
        <taxon>Magnoliopsida</taxon>
        <taxon>eudicotyledons</taxon>
        <taxon>Gunneridae</taxon>
        <taxon>Pentapetalae</taxon>
        <taxon>asterids</taxon>
        <taxon>campanulids</taxon>
        <taxon>Asterales</taxon>
        <taxon>Asteraceae</taxon>
        <taxon>Cichorioideae</taxon>
        <taxon>Cichorieae</taxon>
        <taxon>Lactucinae</taxon>
        <taxon>Lactuca</taxon>
    </lineage>
</organism>
<keyword evidence="3" id="KW-1185">Reference proteome</keyword>
<proteinExistence type="predicted"/>
<evidence type="ECO:0000313" key="3">
    <source>
        <dbReference type="Proteomes" id="UP001177003"/>
    </source>
</evidence>